<organism evidence="1 2">
    <name type="scientific">Aspergillus taichungensis</name>
    <dbReference type="NCBI Taxonomy" id="482145"/>
    <lineage>
        <taxon>Eukaryota</taxon>
        <taxon>Fungi</taxon>
        <taxon>Dikarya</taxon>
        <taxon>Ascomycota</taxon>
        <taxon>Pezizomycotina</taxon>
        <taxon>Eurotiomycetes</taxon>
        <taxon>Eurotiomycetidae</taxon>
        <taxon>Eurotiales</taxon>
        <taxon>Aspergillaceae</taxon>
        <taxon>Aspergillus</taxon>
        <taxon>Aspergillus subgen. Circumdati</taxon>
    </lineage>
</organism>
<protein>
    <submittedName>
        <fullName evidence="1">Uncharacterized protein</fullName>
    </submittedName>
</protein>
<sequence>MSRAVKNFFTTITKSYDLAKRFSGKLVPGSRIVPAKEKKNDERYQLRLDAGELVDNRYRTIILQVNAEARQKGLLRWVKKQKRGTHAVPASTKYDTETEDEDAEVKMAVDDLQRQAKEKL</sequence>
<evidence type="ECO:0000313" key="1">
    <source>
        <dbReference type="EMBL" id="PLN76165.1"/>
    </source>
</evidence>
<dbReference type="EMBL" id="KZ559625">
    <property type="protein sequence ID" value="PLN76165.1"/>
    <property type="molecule type" value="Genomic_DNA"/>
</dbReference>
<proteinExistence type="predicted"/>
<dbReference type="OrthoDB" id="4387771at2759"/>
<evidence type="ECO:0000313" key="2">
    <source>
        <dbReference type="Proteomes" id="UP000235023"/>
    </source>
</evidence>
<dbReference type="Proteomes" id="UP000235023">
    <property type="component" value="Unassembled WGS sequence"/>
</dbReference>
<reference evidence="2" key="1">
    <citation type="submission" date="2017-12" db="EMBL/GenBank/DDBJ databases">
        <authorList>
            <consortium name="DOE Joint Genome Institute"/>
            <person name="Mondo S.J."/>
            <person name="Kjaerbolling I."/>
            <person name="Vesth T.C."/>
            <person name="Frisvad J.C."/>
            <person name="Nybo J.L."/>
            <person name="Theobald S."/>
            <person name="Kuo A."/>
            <person name="Bowyer P."/>
            <person name="Matsuda Y."/>
            <person name="Lyhne E.K."/>
            <person name="Kogle M.E."/>
            <person name="Clum A."/>
            <person name="Lipzen A."/>
            <person name="Salamov A."/>
            <person name="Ngan C.Y."/>
            <person name="Daum C."/>
            <person name="Chiniquy J."/>
            <person name="Barry K."/>
            <person name="LaButti K."/>
            <person name="Haridas S."/>
            <person name="Simmons B.A."/>
            <person name="Magnuson J.K."/>
            <person name="Mortensen U.H."/>
            <person name="Larsen T.O."/>
            <person name="Grigoriev I.V."/>
            <person name="Baker S.E."/>
            <person name="Andersen M.R."/>
            <person name="Nordberg H.P."/>
            <person name="Cantor M.N."/>
            <person name="Hua S.X."/>
        </authorList>
    </citation>
    <scope>NUCLEOTIDE SEQUENCE [LARGE SCALE GENOMIC DNA]</scope>
    <source>
        <strain evidence="2">IBT 19404</strain>
    </source>
</reference>
<dbReference type="AlphaFoldDB" id="A0A2J5HGS0"/>
<gene>
    <name evidence="1" type="ORF">BDW42DRAFT_188810</name>
</gene>
<accession>A0A2J5HGS0</accession>
<keyword evidence="2" id="KW-1185">Reference proteome</keyword>
<name>A0A2J5HGS0_9EURO</name>